<name>A0A2U2HDW4_9BURK</name>
<organism evidence="1 2">
    <name type="scientific">Massilia glaciei</name>
    <dbReference type="NCBI Taxonomy" id="1524097"/>
    <lineage>
        <taxon>Bacteria</taxon>
        <taxon>Pseudomonadati</taxon>
        <taxon>Pseudomonadota</taxon>
        <taxon>Betaproteobacteria</taxon>
        <taxon>Burkholderiales</taxon>
        <taxon>Oxalobacteraceae</taxon>
        <taxon>Telluria group</taxon>
        <taxon>Massilia</taxon>
    </lineage>
</organism>
<dbReference type="Pfam" id="PF07366">
    <property type="entry name" value="SnoaL"/>
    <property type="match status" value="1"/>
</dbReference>
<protein>
    <recommendedName>
        <fullName evidence="3">Polyketide cyclase</fullName>
    </recommendedName>
</protein>
<gene>
    <name evidence="1" type="ORF">C7C56_024675</name>
</gene>
<evidence type="ECO:0000313" key="1">
    <source>
        <dbReference type="EMBL" id="PWF41442.1"/>
    </source>
</evidence>
<dbReference type="PANTHER" id="PTHR38436:SF1">
    <property type="entry name" value="ESTER CYCLASE"/>
    <property type="match status" value="1"/>
</dbReference>
<dbReference type="Proteomes" id="UP000241421">
    <property type="component" value="Unassembled WGS sequence"/>
</dbReference>
<dbReference type="InterPro" id="IPR032710">
    <property type="entry name" value="NTF2-like_dom_sf"/>
</dbReference>
<dbReference type="GO" id="GO:0030638">
    <property type="term" value="P:polyketide metabolic process"/>
    <property type="evidence" value="ECO:0007669"/>
    <property type="project" value="InterPro"/>
</dbReference>
<evidence type="ECO:0000313" key="2">
    <source>
        <dbReference type="Proteomes" id="UP000241421"/>
    </source>
</evidence>
<proteinExistence type="predicted"/>
<dbReference type="EMBL" id="PXWF02000312">
    <property type="protein sequence ID" value="PWF41442.1"/>
    <property type="molecule type" value="Genomic_DNA"/>
</dbReference>
<dbReference type="Gene3D" id="3.10.450.50">
    <property type="match status" value="2"/>
</dbReference>
<dbReference type="SUPFAM" id="SSF54427">
    <property type="entry name" value="NTF2-like"/>
    <property type="match status" value="2"/>
</dbReference>
<sequence length="356" mass="39938">MIKLPFTLPSRPPVTRIRKCDAAQLRAPAGPRTQPMRGFEDHFVDIVDYIVRITDEIWMERAVGRIYDTYDASCTIYSSYGVVRSVEEVIAGTITTLNAFPDGEIHHLNVAWSGDEDEGFYTSHLGHSRSTHVGRSSLGPGTGRRSSIRFAADCVSRDNRIHTEWLIRDNGAQVRQLGFDLHEVARRAAEADTLEHFIVSPETRLEGQTPRKLLDLPTDTLDGWARHMFHNIWNLKRFDWLARYYCAAATVHAGGGRVAQGVRNIGALYLNIQAAMPDGVMRVEHVCHSEENDGVIVAVRWVYEGTTAPGGVLGECPAGKQVFMMGVSHMRFSGDRIVEEWMIFDELGVLVQGYRK</sequence>
<dbReference type="OrthoDB" id="9182871at2"/>
<dbReference type="AlphaFoldDB" id="A0A2U2HDW4"/>
<dbReference type="PANTHER" id="PTHR38436">
    <property type="entry name" value="POLYKETIDE CYCLASE SNOAL-LIKE DOMAIN"/>
    <property type="match status" value="1"/>
</dbReference>
<dbReference type="InterPro" id="IPR009959">
    <property type="entry name" value="Cyclase_SnoaL-like"/>
</dbReference>
<reference evidence="1 2" key="1">
    <citation type="submission" date="2018-04" db="EMBL/GenBank/DDBJ databases">
        <title>Massilia violaceinigra sp. nov., a novel purple-pigmented bacterium isolated from Tianshan glacier, Xinjiang, China.</title>
        <authorList>
            <person name="Wang H."/>
        </authorList>
    </citation>
    <scope>NUCLEOTIDE SEQUENCE [LARGE SCALE GENOMIC DNA]</scope>
    <source>
        <strain evidence="1 2">B448-2</strain>
    </source>
</reference>
<keyword evidence="2" id="KW-1185">Reference proteome</keyword>
<evidence type="ECO:0008006" key="3">
    <source>
        <dbReference type="Google" id="ProtNLM"/>
    </source>
</evidence>
<accession>A0A2U2HDW4</accession>
<comment type="caution">
    <text evidence="1">The sequence shown here is derived from an EMBL/GenBank/DDBJ whole genome shotgun (WGS) entry which is preliminary data.</text>
</comment>
<dbReference type="RefSeq" id="WP_106760003.1">
    <property type="nucleotide sequence ID" value="NZ_PXWF02000312.1"/>
</dbReference>